<feature type="domain" description="Apiosidase-like catalytic" evidence="1">
    <location>
        <begin position="104"/>
        <end position="395"/>
    </location>
</feature>
<proteinExistence type="predicted"/>
<dbReference type="Pfam" id="PF18310">
    <property type="entry name" value="DUF5605"/>
    <property type="match status" value="1"/>
</dbReference>
<dbReference type="InterPro" id="IPR013783">
    <property type="entry name" value="Ig-like_fold"/>
</dbReference>
<evidence type="ECO:0000259" key="3">
    <source>
        <dbReference type="Pfam" id="PF18310"/>
    </source>
</evidence>
<reference evidence="4 5" key="1">
    <citation type="submission" date="2019-01" db="EMBL/GenBank/DDBJ databases">
        <title>Blautia sp. nov. KGMB01111 isolated human feces.</title>
        <authorList>
            <person name="Park J.-E."/>
            <person name="Kim J.-S."/>
            <person name="Park S.-H."/>
        </authorList>
    </citation>
    <scope>NUCLEOTIDE SEQUENCE [LARGE SCALE GENOMIC DNA]</scope>
    <source>
        <strain evidence="4 5">KGMB01111</strain>
    </source>
</reference>
<comment type="caution">
    <text evidence="4">The sequence shown here is derived from an EMBL/GenBank/DDBJ whole genome shotgun (WGS) entry which is preliminary data.</text>
</comment>
<gene>
    <name evidence="4" type="ORF">ETP43_00260</name>
</gene>
<protein>
    <submittedName>
        <fullName evidence="4">DUF4038 domain-containing protein</fullName>
    </submittedName>
</protein>
<dbReference type="AlphaFoldDB" id="A0A4Q1RE37"/>
<dbReference type="PANTHER" id="PTHR37836">
    <property type="entry name" value="LMO1036 PROTEIN"/>
    <property type="match status" value="1"/>
</dbReference>
<dbReference type="Gene3D" id="2.60.40.3950">
    <property type="match status" value="1"/>
</dbReference>
<name>A0A4Q1RE37_9FIRM</name>
<dbReference type="SUPFAM" id="SSF51445">
    <property type="entry name" value="(Trans)glycosidases"/>
    <property type="match status" value="1"/>
</dbReference>
<dbReference type="InterPro" id="IPR025277">
    <property type="entry name" value="Apiosidase-like_cat_dom"/>
</dbReference>
<dbReference type="InterPro" id="IPR032260">
    <property type="entry name" value="DUF5060"/>
</dbReference>
<evidence type="ECO:0000313" key="4">
    <source>
        <dbReference type="EMBL" id="RXS73836.1"/>
    </source>
</evidence>
<dbReference type="PANTHER" id="PTHR37836:SF2">
    <property type="entry name" value="DUF4038 DOMAIN-CONTAINING PROTEIN"/>
    <property type="match status" value="1"/>
</dbReference>
<dbReference type="InterPro" id="IPR041239">
    <property type="entry name" value="DUF5605"/>
</dbReference>
<dbReference type="Pfam" id="PF16586">
    <property type="entry name" value="DUF5060"/>
    <property type="match status" value="1"/>
</dbReference>
<evidence type="ECO:0000259" key="2">
    <source>
        <dbReference type="Pfam" id="PF16586"/>
    </source>
</evidence>
<feature type="domain" description="DUF5605" evidence="3">
    <location>
        <begin position="431"/>
        <end position="511"/>
    </location>
</feature>
<feature type="domain" description="DUF5060" evidence="2">
    <location>
        <begin position="9"/>
        <end position="74"/>
    </location>
</feature>
<dbReference type="Proteomes" id="UP000290106">
    <property type="component" value="Unassembled WGS sequence"/>
</dbReference>
<dbReference type="RefSeq" id="WP_129256713.1">
    <property type="nucleotide sequence ID" value="NZ_SDKC01000001.1"/>
</dbReference>
<sequence>MRRYNYEKQVEKWDVLEVTADGHSDKNPFVDYKIHGTFTGKHETVTVDGFYDGEGVYKVRFMPSFAESYTFEVTGSAVDGEVLTGEFQVTPAGEGNHGSIRVANTYHFAYEDGTPYYSIGTTCYVWELQSDELIAQTLETLKNSAFNKIRFCVFPKHYDYNLGEPRSYPYEGTPMDSSVLTKENFLEYTGKTEGNHWDFERFNPAHFQHIEKCILALRDLGIEADLIVMHPYDRWGFSQMTKEQDDLYWKYVIARFCAYRNIWWALANEYDLFPKKTVEDWERYAKIICEKDPYNHLRSIHNCIPFYDHSRPWITHCSIQRQDLYKSSEYVNEWRERYKKPIVLDEIAYEGNIQHGWGNISPQEMVRRFWEAVCRGAYPGHGETYMNENDILWWSHGGVLHGESHKRFAFLHKIMCETPGIGLCPYEKCGWDEVCGTPEESTQKQSPVKDYYLFYYSFMRPSFREYHFDDESKFQVNVIDTWNMTIEDRGVFSGKFKVELPGREYMAVQIKRMK</sequence>
<accession>A0A4Q1RE37</accession>
<dbReference type="OrthoDB" id="127163at2"/>
<dbReference type="InterPro" id="IPR017853">
    <property type="entry name" value="GH"/>
</dbReference>
<dbReference type="Gene3D" id="3.20.20.80">
    <property type="entry name" value="Glycosidases"/>
    <property type="match status" value="1"/>
</dbReference>
<organism evidence="4 5">
    <name type="scientific">Blautia faecicola</name>
    <dbReference type="NCBI Taxonomy" id="2509240"/>
    <lineage>
        <taxon>Bacteria</taxon>
        <taxon>Bacillati</taxon>
        <taxon>Bacillota</taxon>
        <taxon>Clostridia</taxon>
        <taxon>Lachnospirales</taxon>
        <taxon>Lachnospiraceae</taxon>
        <taxon>Blautia</taxon>
    </lineage>
</organism>
<keyword evidence="5" id="KW-1185">Reference proteome</keyword>
<dbReference type="Gene3D" id="2.60.40.10">
    <property type="entry name" value="Immunoglobulins"/>
    <property type="match status" value="1"/>
</dbReference>
<dbReference type="EMBL" id="SDKC01000001">
    <property type="protein sequence ID" value="RXS73836.1"/>
    <property type="molecule type" value="Genomic_DNA"/>
</dbReference>
<evidence type="ECO:0000313" key="5">
    <source>
        <dbReference type="Proteomes" id="UP000290106"/>
    </source>
</evidence>
<evidence type="ECO:0000259" key="1">
    <source>
        <dbReference type="Pfam" id="PF13204"/>
    </source>
</evidence>
<dbReference type="Pfam" id="PF13204">
    <property type="entry name" value="Apiosidase"/>
    <property type="match status" value="1"/>
</dbReference>